<dbReference type="InterPro" id="IPR050267">
    <property type="entry name" value="Anti-sigma-factor_SerPK"/>
</dbReference>
<comment type="caution">
    <text evidence="3">The sequence shown here is derived from an EMBL/GenBank/DDBJ whole genome shotgun (WGS) entry which is preliminary data.</text>
</comment>
<dbReference type="GO" id="GO:0005524">
    <property type="term" value="F:ATP binding"/>
    <property type="evidence" value="ECO:0007669"/>
    <property type="project" value="UniProtKB-KW"/>
</dbReference>
<dbReference type="Pfam" id="PF13581">
    <property type="entry name" value="HATPase_c_2"/>
    <property type="match status" value="1"/>
</dbReference>
<keyword evidence="3" id="KW-0067">ATP-binding</keyword>
<name>A0ABP9IPQ0_9ACTN</name>
<dbReference type="PANTHER" id="PTHR35526">
    <property type="entry name" value="ANTI-SIGMA-F FACTOR RSBW-RELATED"/>
    <property type="match status" value="1"/>
</dbReference>
<dbReference type="InterPro" id="IPR036890">
    <property type="entry name" value="HATPase_C_sf"/>
</dbReference>
<evidence type="ECO:0000313" key="4">
    <source>
        <dbReference type="Proteomes" id="UP001501759"/>
    </source>
</evidence>
<dbReference type="RefSeq" id="WP_345645447.1">
    <property type="nucleotide sequence ID" value="NZ_BAABKB010000004.1"/>
</dbReference>
<keyword evidence="1" id="KW-0418">Kinase</keyword>
<dbReference type="CDD" id="cd16936">
    <property type="entry name" value="HATPase_RsbW-like"/>
    <property type="match status" value="1"/>
</dbReference>
<evidence type="ECO:0000256" key="1">
    <source>
        <dbReference type="ARBA" id="ARBA00022527"/>
    </source>
</evidence>
<gene>
    <name evidence="3" type="ORF">GCM10023335_22210</name>
</gene>
<organism evidence="3 4">
    <name type="scientific">Streptomyces siamensis</name>
    <dbReference type="NCBI Taxonomy" id="1274986"/>
    <lineage>
        <taxon>Bacteria</taxon>
        <taxon>Bacillati</taxon>
        <taxon>Actinomycetota</taxon>
        <taxon>Actinomycetes</taxon>
        <taxon>Kitasatosporales</taxon>
        <taxon>Streptomycetaceae</taxon>
        <taxon>Streptomyces</taxon>
    </lineage>
</organism>
<keyword evidence="1" id="KW-0808">Transferase</keyword>
<dbReference type="EMBL" id="BAABKB010000004">
    <property type="protein sequence ID" value="GAA5005398.1"/>
    <property type="molecule type" value="Genomic_DNA"/>
</dbReference>
<dbReference type="Gene3D" id="3.30.565.10">
    <property type="entry name" value="Histidine kinase-like ATPase, C-terminal domain"/>
    <property type="match status" value="1"/>
</dbReference>
<sequence>MPDAPAEVTVALDGADGCIAMARHQVSEFLTRAQSEYGLPVSARALDFAQLVVSELVTNSLKYAPGPVLVQLRIIGSAVEISVWDTDPVLPVARAADAGRVGQHGLEIVMAVVQGFEARREPVGKCITARIALFDGLLIEGLDG</sequence>
<dbReference type="PANTHER" id="PTHR35526:SF3">
    <property type="entry name" value="ANTI-SIGMA-F FACTOR RSBW"/>
    <property type="match status" value="1"/>
</dbReference>
<keyword evidence="3" id="KW-0547">Nucleotide-binding</keyword>
<dbReference type="Proteomes" id="UP001501759">
    <property type="component" value="Unassembled WGS sequence"/>
</dbReference>
<keyword evidence="1" id="KW-0723">Serine/threonine-protein kinase</keyword>
<feature type="domain" description="Histidine kinase/HSP90-like ATPase" evidence="2">
    <location>
        <begin position="25"/>
        <end position="130"/>
    </location>
</feature>
<reference evidence="4" key="1">
    <citation type="journal article" date="2019" name="Int. J. Syst. Evol. Microbiol.">
        <title>The Global Catalogue of Microorganisms (GCM) 10K type strain sequencing project: providing services to taxonomists for standard genome sequencing and annotation.</title>
        <authorList>
            <consortium name="The Broad Institute Genomics Platform"/>
            <consortium name="The Broad Institute Genome Sequencing Center for Infectious Disease"/>
            <person name="Wu L."/>
            <person name="Ma J."/>
        </authorList>
    </citation>
    <scope>NUCLEOTIDE SEQUENCE [LARGE SCALE GENOMIC DNA]</scope>
    <source>
        <strain evidence="4">JCM 18409</strain>
    </source>
</reference>
<keyword evidence="4" id="KW-1185">Reference proteome</keyword>
<accession>A0ABP9IPQ0</accession>
<evidence type="ECO:0000259" key="2">
    <source>
        <dbReference type="Pfam" id="PF13581"/>
    </source>
</evidence>
<dbReference type="InterPro" id="IPR003594">
    <property type="entry name" value="HATPase_dom"/>
</dbReference>
<evidence type="ECO:0000313" key="3">
    <source>
        <dbReference type="EMBL" id="GAA5005398.1"/>
    </source>
</evidence>
<protein>
    <submittedName>
        <fullName evidence="3">ATP-binding protein</fullName>
    </submittedName>
</protein>
<dbReference type="SUPFAM" id="SSF55874">
    <property type="entry name" value="ATPase domain of HSP90 chaperone/DNA topoisomerase II/histidine kinase"/>
    <property type="match status" value="1"/>
</dbReference>
<proteinExistence type="predicted"/>